<dbReference type="SMART" id="SM00671">
    <property type="entry name" value="SEL1"/>
    <property type="match status" value="5"/>
</dbReference>
<dbReference type="SUPFAM" id="SSF81901">
    <property type="entry name" value="HCP-like"/>
    <property type="match status" value="2"/>
</dbReference>
<protein>
    <recommendedName>
        <fullName evidence="5">HCP-like protein</fullName>
    </recommendedName>
</protein>
<proteinExistence type="predicted"/>
<dbReference type="Pfam" id="PF08238">
    <property type="entry name" value="Sel1"/>
    <property type="match status" value="5"/>
</dbReference>
<dbReference type="InParanoid" id="A0A1Y2AT54"/>
<dbReference type="Proteomes" id="UP000193986">
    <property type="component" value="Unassembled WGS sequence"/>
</dbReference>
<evidence type="ECO:0008006" key="5">
    <source>
        <dbReference type="Google" id="ProtNLM"/>
    </source>
</evidence>
<dbReference type="PANTHER" id="PTHR46430:SF2">
    <property type="entry name" value="CHITIN SYNTHASE REGULATORY FACTOR 4"/>
    <property type="match status" value="1"/>
</dbReference>
<dbReference type="FunCoup" id="A0A1Y2AT54">
    <property type="interactions" value="6"/>
</dbReference>
<accession>A0A1Y2AT54</accession>
<evidence type="ECO:0000256" key="2">
    <source>
        <dbReference type="SAM" id="MobiDB-lite"/>
    </source>
</evidence>
<dbReference type="InterPro" id="IPR006597">
    <property type="entry name" value="Sel1-like"/>
</dbReference>
<dbReference type="AlphaFoldDB" id="A0A1Y2AT54"/>
<dbReference type="EMBL" id="MCFC01000054">
    <property type="protein sequence ID" value="ORY25749.1"/>
    <property type="molecule type" value="Genomic_DNA"/>
</dbReference>
<feature type="compositionally biased region" description="Gly residues" evidence="2">
    <location>
        <begin position="523"/>
        <end position="535"/>
    </location>
</feature>
<evidence type="ECO:0000313" key="3">
    <source>
        <dbReference type="EMBL" id="ORY25749.1"/>
    </source>
</evidence>
<dbReference type="PANTHER" id="PTHR46430">
    <property type="entry name" value="PROTEIN SKT5-RELATED"/>
    <property type="match status" value="1"/>
</dbReference>
<keyword evidence="4" id="KW-1185">Reference proteome</keyword>
<gene>
    <name evidence="3" type="ORF">BCR39DRAFT_471137</name>
</gene>
<feature type="region of interest" description="Disordered" evidence="2">
    <location>
        <begin position="519"/>
        <end position="539"/>
    </location>
</feature>
<dbReference type="STRING" id="71784.A0A1Y2AT54"/>
<evidence type="ECO:0000256" key="1">
    <source>
        <dbReference type="ARBA" id="ARBA00022737"/>
    </source>
</evidence>
<dbReference type="Gene3D" id="1.25.40.10">
    <property type="entry name" value="Tetratricopeptide repeat domain"/>
    <property type="match status" value="1"/>
</dbReference>
<reference evidence="3 4" key="1">
    <citation type="submission" date="2016-07" db="EMBL/GenBank/DDBJ databases">
        <title>Pervasive Adenine N6-methylation of Active Genes in Fungi.</title>
        <authorList>
            <consortium name="DOE Joint Genome Institute"/>
            <person name="Mondo S.J."/>
            <person name="Dannebaum R.O."/>
            <person name="Kuo R.C."/>
            <person name="Labutti K."/>
            <person name="Haridas S."/>
            <person name="Kuo A."/>
            <person name="Salamov A."/>
            <person name="Ahrendt S.R."/>
            <person name="Lipzen A."/>
            <person name="Sullivan W."/>
            <person name="Andreopoulos W.B."/>
            <person name="Clum A."/>
            <person name="Lindquist E."/>
            <person name="Daum C."/>
            <person name="Ramamoorthy G.K."/>
            <person name="Gryganskyi A."/>
            <person name="Culley D."/>
            <person name="Magnuson J.K."/>
            <person name="James T.Y."/>
            <person name="O'Malley M.A."/>
            <person name="Stajich J.E."/>
            <person name="Spatafora J.W."/>
            <person name="Visel A."/>
            <person name="Grigoriev I.V."/>
        </authorList>
    </citation>
    <scope>NUCLEOTIDE SEQUENCE [LARGE SCALE GENOMIC DNA]</scope>
    <source>
        <strain evidence="3 4">68-887.2</strain>
    </source>
</reference>
<organism evidence="3 4">
    <name type="scientific">Naematelia encephala</name>
    <dbReference type="NCBI Taxonomy" id="71784"/>
    <lineage>
        <taxon>Eukaryota</taxon>
        <taxon>Fungi</taxon>
        <taxon>Dikarya</taxon>
        <taxon>Basidiomycota</taxon>
        <taxon>Agaricomycotina</taxon>
        <taxon>Tremellomycetes</taxon>
        <taxon>Tremellales</taxon>
        <taxon>Naemateliaceae</taxon>
        <taxon>Naematelia</taxon>
    </lineage>
</organism>
<sequence>MPSSSSLSSVTNATAPPITYPLPTIDGLLSAAPNLETWVDGDKLAWAEDVLRVLDRTLYPSGPPSDFTSIPSSISDTRYSPALTSLLNQAIPIVISFTTHPDGILGPRASYLKARLLASGACPDFLPRDPRQAFKDFEAAARGGEWRGWFRLGRDYEGVGDLGRAKDCFERGQSKGDCECTYRLGMAYLLGQLRLPVDQLAALNLLRKASDLATIDFPIPAYIYGLLLCSELDLPQPLPPFLVLPPDASPSESLTAQQNLARDALERAAYLAHPPAQYKCGYLYEHAALGCAYDPLMSVQWYALASQGGEREADMALSKWFLCGADGCFAKSEELARTFAEKAARKGHANGAFAMGYYYELGIGGRRDAEQAKKWYQKASRLGNTDAEERLAALSVPVPRLMSMAEHELRLNNTLVRKRTAAKIRSERSPHDPPRLRQQQEALRLQADRAAREAAGETMSPAAARIGEIMSPSPQVFHPAMIPSNSSFPRPPIPHHAFSTGSVALTGESGDGRLGYTLKDAGSGSGSGSGSGPGSGPMTEMEIQIQMQEKRRSRIDEGPQTFAEMGFVSKPVKDKDCRIM</sequence>
<evidence type="ECO:0000313" key="4">
    <source>
        <dbReference type="Proteomes" id="UP000193986"/>
    </source>
</evidence>
<comment type="caution">
    <text evidence="3">The sequence shown here is derived from an EMBL/GenBank/DDBJ whole genome shotgun (WGS) entry which is preliminary data.</text>
</comment>
<dbReference type="InterPro" id="IPR051726">
    <property type="entry name" value="Chitin_Synth_Reg"/>
</dbReference>
<keyword evidence="1" id="KW-0677">Repeat</keyword>
<dbReference type="InterPro" id="IPR011990">
    <property type="entry name" value="TPR-like_helical_dom_sf"/>
</dbReference>
<name>A0A1Y2AT54_9TREE</name>
<dbReference type="OrthoDB" id="272077at2759"/>